<name>Q8TNW3_METAC</name>
<dbReference type="AlphaFoldDB" id="Q8TNW3"/>
<dbReference type="Proteomes" id="UP000002487">
    <property type="component" value="Chromosome"/>
</dbReference>
<dbReference type="HOGENOM" id="CLU_1943843_0_0_2"/>
<reference evidence="1 2" key="1">
    <citation type="journal article" date="2002" name="Genome Res.">
        <title>The genome of Methanosarcina acetivorans reveals extensive metabolic and physiological diversity.</title>
        <authorList>
            <person name="Galagan J.E."/>
            <person name="Nusbaum C."/>
            <person name="Roy A."/>
            <person name="Endrizzi M.G."/>
            <person name="Macdonald P."/>
            <person name="FitzHugh W."/>
            <person name="Calvo S."/>
            <person name="Engels R."/>
            <person name="Smirnov S."/>
            <person name="Atnoor D."/>
            <person name="Brown A."/>
            <person name="Allen N."/>
            <person name="Naylor J."/>
            <person name="Stange-Thomann N."/>
            <person name="DeArellano K."/>
            <person name="Johnson R."/>
            <person name="Linton L."/>
            <person name="McEwan P."/>
            <person name="McKernan K."/>
            <person name="Talamas J."/>
            <person name="Tirrell A."/>
            <person name="Ye W."/>
            <person name="Zimmer A."/>
            <person name="Barber R.D."/>
            <person name="Cann I."/>
            <person name="Graham D.E."/>
            <person name="Grahame D.A."/>
            <person name="Guss A."/>
            <person name="Hedderich R."/>
            <person name="Ingram-Smith C."/>
            <person name="Kuettner C.H."/>
            <person name="Krzycki J.A."/>
            <person name="Leigh J.A."/>
            <person name="Li W."/>
            <person name="Liu J."/>
            <person name="Mukhopadhyay B."/>
            <person name="Reeve J.N."/>
            <person name="Smith K."/>
            <person name="Springer T.A."/>
            <person name="Umayam L.A."/>
            <person name="White O."/>
            <person name="White R.H."/>
            <person name="de Macario E.C."/>
            <person name="Ferry J.G."/>
            <person name="Jarrell K.F."/>
            <person name="Jing H."/>
            <person name="Macario A.J.L."/>
            <person name="Paulsen I."/>
            <person name="Pritchett M."/>
            <person name="Sowers K.R."/>
            <person name="Swanson R.V."/>
            <person name="Zinder S.H."/>
            <person name="Lander E."/>
            <person name="Metcalf W.W."/>
            <person name="Birren B."/>
        </authorList>
    </citation>
    <scope>NUCLEOTIDE SEQUENCE [LARGE SCALE GENOMIC DNA]</scope>
    <source>
        <strain evidence="2">ATCC 35395 / DSM 2834 / JCM 12185 / C2A</strain>
    </source>
</reference>
<evidence type="ECO:0000313" key="1">
    <source>
        <dbReference type="EMBL" id="AAM05562.1"/>
    </source>
</evidence>
<sequence>MFCPCSSHRYFCPCGSTAWRFLLTSMSSFPRSTEKPELSSRRSAITLSCNQVFLHQDFEQFHKKWSFVSLKIVISRRVLRMHMSDKIILESYLSNETNYILEVTRKKKQGYYNGNAEGYEYPTLQVGMK</sequence>
<evidence type="ECO:0000313" key="2">
    <source>
        <dbReference type="Proteomes" id="UP000002487"/>
    </source>
</evidence>
<keyword evidence="2" id="KW-1185">Reference proteome</keyword>
<dbReference type="EMBL" id="AE010299">
    <property type="protein sequence ID" value="AAM05562.1"/>
    <property type="molecule type" value="Genomic_DNA"/>
</dbReference>
<protein>
    <submittedName>
        <fullName evidence="1">Uncharacterized protein</fullName>
    </submittedName>
</protein>
<dbReference type="InParanoid" id="Q8TNW3"/>
<dbReference type="KEGG" id="mac:MA_2165"/>
<accession>Q8TNW3</accession>
<organism evidence="1 2">
    <name type="scientific">Methanosarcina acetivorans (strain ATCC 35395 / DSM 2834 / JCM 12185 / C2A)</name>
    <dbReference type="NCBI Taxonomy" id="188937"/>
    <lineage>
        <taxon>Archaea</taxon>
        <taxon>Methanobacteriati</taxon>
        <taxon>Methanobacteriota</taxon>
        <taxon>Stenosarchaea group</taxon>
        <taxon>Methanomicrobia</taxon>
        <taxon>Methanosarcinales</taxon>
        <taxon>Methanosarcinaceae</taxon>
        <taxon>Methanosarcina</taxon>
    </lineage>
</organism>
<gene>
    <name evidence="1" type="ordered locus">MA_2165</name>
</gene>
<proteinExistence type="predicted"/>
<dbReference type="EnsemblBacteria" id="AAM05562">
    <property type="protein sequence ID" value="AAM05562"/>
    <property type="gene ID" value="MA_2165"/>
</dbReference>